<dbReference type="InterPro" id="IPR035906">
    <property type="entry name" value="MetI-like_sf"/>
</dbReference>
<dbReference type="Pfam" id="PF00528">
    <property type="entry name" value="BPD_transp_1"/>
    <property type="match status" value="1"/>
</dbReference>
<evidence type="ECO:0000256" key="4">
    <source>
        <dbReference type="ARBA" id="ARBA00022692"/>
    </source>
</evidence>
<accession>A0A3Q9UVY1</accession>
<evidence type="ECO:0000256" key="5">
    <source>
        <dbReference type="ARBA" id="ARBA00022989"/>
    </source>
</evidence>
<keyword evidence="4 7" id="KW-0812">Transmembrane</keyword>
<keyword evidence="2 7" id="KW-0813">Transport</keyword>
<gene>
    <name evidence="10" type="ORF">C1I64_06700</name>
</gene>
<keyword evidence="6 7" id="KW-0472">Membrane</keyword>
<dbReference type="AlphaFoldDB" id="A0A3Q9UVY1"/>
<feature type="transmembrane region" description="Helical" evidence="7">
    <location>
        <begin position="291"/>
        <end position="312"/>
    </location>
</feature>
<dbReference type="SUPFAM" id="SSF161098">
    <property type="entry name" value="MetI-like"/>
    <property type="match status" value="1"/>
</dbReference>
<feature type="transmembrane region" description="Helical" evidence="7">
    <location>
        <begin position="40"/>
        <end position="66"/>
    </location>
</feature>
<evidence type="ECO:0000256" key="1">
    <source>
        <dbReference type="ARBA" id="ARBA00004651"/>
    </source>
</evidence>
<dbReference type="GO" id="GO:0005886">
    <property type="term" value="C:plasma membrane"/>
    <property type="evidence" value="ECO:0007669"/>
    <property type="project" value="UniProtKB-SubCell"/>
</dbReference>
<reference evidence="10 11" key="1">
    <citation type="submission" date="2018-03" db="EMBL/GenBank/DDBJ databases">
        <title>Bacteriophage NCPPB3778 and a type I-E CRISPR drive the evolution of the US Biological Select Agent, Rathayibacter toxicus.</title>
        <authorList>
            <person name="Davis E.W.II."/>
            <person name="Tabima J.F."/>
            <person name="Weisberg A.J."/>
            <person name="Dantas Lopes L."/>
            <person name="Wiseman M.S."/>
            <person name="Wiseman M.S."/>
            <person name="Pupko T."/>
            <person name="Belcher M.S."/>
            <person name="Sechler A.J."/>
            <person name="Tancos M.A."/>
            <person name="Schroeder B.K."/>
            <person name="Murray T.D."/>
            <person name="Luster D.G."/>
            <person name="Schneider W.L."/>
            <person name="Rogers E."/>
            <person name="Andreote F.D."/>
            <person name="Grunwald N.J."/>
            <person name="Putnam M.L."/>
            <person name="Chang J.H."/>
        </authorList>
    </citation>
    <scope>NUCLEOTIDE SEQUENCE [LARGE SCALE GENOMIC DNA]</scope>
    <source>
        <strain evidence="10 11">DSM 15932</strain>
    </source>
</reference>
<feature type="transmembrane region" description="Helical" evidence="7">
    <location>
        <begin position="188"/>
        <end position="210"/>
    </location>
</feature>
<dbReference type="GO" id="GO:0055085">
    <property type="term" value="P:transmembrane transport"/>
    <property type="evidence" value="ECO:0007669"/>
    <property type="project" value="InterPro"/>
</dbReference>
<feature type="transmembrane region" description="Helical" evidence="7">
    <location>
        <begin position="102"/>
        <end position="121"/>
    </location>
</feature>
<protein>
    <submittedName>
        <fullName evidence="10">Sugar ABC transporter permease</fullName>
    </submittedName>
</protein>
<evidence type="ECO:0000256" key="3">
    <source>
        <dbReference type="ARBA" id="ARBA00022475"/>
    </source>
</evidence>
<feature type="domain" description="ABC transmembrane type-1" evidence="9">
    <location>
        <begin position="98"/>
        <end position="312"/>
    </location>
</feature>
<dbReference type="InterPro" id="IPR000515">
    <property type="entry name" value="MetI-like"/>
</dbReference>
<evidence type="ECO:0000313" key="11">
    <source>
        <dbReference type="Proteomes" id="UP000285317"/>
    </source>
</evidence>
<keyword evidence="5 7" id="KW-1133">Transmembrane helix</keyword>
<dbReference type="PROSITE" id="PS50928">
    <property type="entry name" value="ABC_TM1"/>
    <property type="match status" value="1"/>
</dbReference>
<evidence type="ECO:0000256" key="8">
    <source>
        <dbReference type="SAM" id="MobiDB-lite"/>
    </source>
</evidence>
<feature type="transmembrane region" description="Helical" evidence="7">
    <location>
        <begin position="133"/>
        <end position="156"/>
    </location>
</feature>
<dbReference type="RefSeq" id="WP_123446502.1">
    <property type="nucleotide sequence ID" value="NZ_CP028137.1"/>
</dbReference>
<dbReference type="Proteomes" id="UP000285317">
    <property type="component" value="Chromosome"/>
</dbReference>
<keyword evidence="3" id="KW-1003">Cell membrane</keyword>
<sequence>MSTLTTAGAPASAQDGRGGSPLEARRAAKRKRLNTSGGRAPYLFIAPFYLLYALFMIVPVGAAIYLSLTEWVGLGSPEFVGLANYGNLLGDTSFGVALVNTLIYTLIAVFVIVPCSLLIAQGLNARGLKARDLFRLTFFIPMVLSPIVIALIYSLIFDRSYGLLNSLIRAVFGFGDIDWLGDPTLAKVAIGFVLLWRTVGYLTIFFLAALQAVPKELYEAAELDGAGVLAKFRTVTLPAIRPVTAFVVVTSFISAAQLFDEPYLLTRGGPGEATLSVSMFIYRAAFERQQFGYAAAAGVVLFVLVFAVSQILNRALAIGRTS</sequence>
<dbReference type="PANTHER" id="PTHR30193">
    <property type="entry name" value="ABC TRANSPORTER PERMEASE PROTEIN"/>
    <property type="match status" value="1"/>
</dbReference>
<dbReference type="KEGG" id="rfs:C1I64_06700"/>
<dbReference type="PANTHER" id="PTHR30193:SF41">
    <property type="entry name" value="DIACETYLCHITOBIOSE UPTAKE SYSTEM PERMEASE PROTEIN NGCF"/>
    <property type="match status" value="1"/>
</dbReference>
<evidence type="ECO:0000313" key="10">
    <source>
        <dbReference type="EMBL" id="AZZ51766.1"/>
    </source>
</evidence>
<comment type="subcellular location">
    <subcellularLocation>
        <location evidence="1 7">Cell membrane</location>
        <topology evidence="1 7">Multi-pass membrane protein</topology>
    </subcellularLocation>
</comment>
<feature type="region of interest" description="Disordered" evidence="8">
    <location>
        <begin position="1"/>
        <end position="24"/>
    </location>
</feature>
<evidence type="ECO:0000256" key="7">
    <source>
        <dbReference type="RuleBase" id="RU363032"/>
    </source>
</evidence>
<dbReference type="CDD" id="cd06261">
    <property type="entry name" value="TM_PBP2"/>
    <property type="match status" value="1"/>
</dbReference>
<feature type="transmembrane region" description="Helical" evidence="7">
    <location>
        <begin position="239"/>
        <end position="259"/>
    </location>
</feature>
<name>A0A3Q9UVY1_9MICO</name>
<proteinExistence type="inferred from homology"/>
<dbReference type="InterPro" id="IPR051393">
    <property type="entry name" value="ABC_transporter_permease"/>
</dbReference>
<dbReference type="EMBL" id="CP028137">
    <property type="protein sequence ID" value="AZZ51766.1"/>
    <property type="molecule type" value="Genomic_DNA"/>
</dbReference>
<comment type="similarity">
    <text evidence="7">Belongs to the binding-protein-dependent transport system permease family.</text>
</comment>
<evidence type="ECO:0000256" key="6">
    <source>
        <dbReference type="ARBA" id="ARBA00023136"/>
    </source>
</evidence>
<evidence type="ECO:0000256" key="2">
    <source>
        <dbReference type="ARBA" id="ARBA00022448"/>
    </source>
</evidence>
<organism evidence="10 11">
    <name type="scientific">Rathayibacter festucae DSM 15932</name>
    <dbReference type="NCBI Taxonomy" id="1328866"/>
    <lineage>
        <taxon>Bacteria</taxon>
        <taxon>Bacillati</taxon>
        <taxon>Actinomycetota</taxon>
        <taxon>Actinomycetes</taxon>
        <taxon>Micrococcales</taxon>
        <taxon>Microbacteriaceae</taxon>
        <taxon>Rathayibacter</taxon>
    </lineage>
</organism>
<dbReference type="Gene3D" id="1.10.3720.10">
    <property type="entry name" value="MetI-like"/>
    <property type="match status" value="1"/>
</dbReference>
<evidence type="ECO:0000259" key="9">
    <source>
        <dbReference type="PROSITE" id="PS50928"/>
    </source>
</evidence>